<dbReference type="OrthoDB" id="9805316at2"/>
<dbReference type="PATRIC" id="fig|762836.4.peg.3004"/>
<evidence type="ECO:0000256" key="7">
    <source>
        <dbReference type="RuleBase" id="RU004466"/>
    </source>
</evidence>
<evidence type="ECO:0000256" key="3">
    <source>
        <dbReference type="ARBA" id="ARBA00022679"/>
    </source>
</evidence>
<proteinExistence type="inferred from homology"/>
<name>A0A1E7WJ82_9BURK</name>
<feature type="region of interest" description="Disordered" evidence="8">
    <location>
        <begin position="1"/>
        <end position="22"/>
    </location>
</feature>
<dbReference type="Proteomes" id="UP000175989">
    <property type="component" value="Unassembled WGS sequence"/>
</dbReference>
<dbReference type="PANTHER" id="PTHR43281">
    <property type="entry name" value="FARNESYL DIPHOSPHATE SYNTHASE"/>
    <property type="match status" value="1"/>
</dbReference>
<dbReference type="InterPro" id="IPR033749">
    <property type="entry name" value="Polyprenyl_synt_CS"/>
</dbReference>
<dbReference type="GO" id="GO:0016114">
    <property type="term" value="P:terpenoid biosynthetic process"/>
    <property type="evidence" value="ECO:0007669"/>
    <property type="project" value="UniProtKB-ARBA"/>
</dbReference>
<dbReference type="SFLD" id="SFLDS00005">
    <property type="entry name" value="Isoprenoid_Synthase_Type_I"/>
    <property type="match status" value="1"/>
</dbReference>
<evidence type="ECO:0000256" key="6">
    <source>
        <dbReference type="ARBA" id="ARBA00023229"/>
    </source>
</evidence>
<keyword evidence="4" id="KW-0479">Metal-binding</keyword>
<dbReference type="Gene3D" id="1.10.600.10">
    <property type="entry name" value="Farnesyl Diphosphate Synthase"/>
    <property type="match status" value="1"/>
</dbReference>
<dbReference type="EMBL" id="LROM01000090">
    <property type="protein sequence ID" value="OEZ98735.1"/>
    <property type="molecule type" value="Genomic_DNA"/>
</dbReference>
<evidence type="ECO:0000256" key="5">
    <source>
        <dbReference type="ARBA" id="ARBA00022842"/>
    </source>
</evidence>
<protein>
    <submittedName>
        <fullName evidence="9">Geranylgeranyl diphosphate synthase</fullName>
        <ecNumber evidence="9">2.5.1.29</ecNumber>
    </submittedName>
</protein>
<dbReference type="PROSITE" id="PS00723">
    <property type="entry name" value="POLYPRENYL_SYNTHASE_1"/>
    <property type="match status" value="1"/>
</dbReference>
<dbReference type="InterPro" id="IPR008949">
    <property type="entry name" value="Isoprenoid_synthase_dom_sf"/>
</dbReference>
<reference evidence="10" key="1">
    <citation type="journal article" date="2016" name="Front. Microbiol.">
        <title>Molecular Keys to the Janthinobacterium and Duganella spp. Interaction with the Plant Pathogen Fusarium graminearum.</title>
        <authorList>
            <person name="Haack F.S."/>
            <person name="Poehlein A."/>
            <person name="Kroger C."/>
            <person name="Voigt C.A."/>
            <person name="Piepenbring M."/>
            <person name="Bode H.B."/>
            <person name="Daniel R."/>
            <person name="Schafer W."/>
            <person name="Streit W.R."/>
        </authorList>
    </citation>
    <scope>NUCLEOTIDE SEQUENCE [LARGE SCALE GENOMIC DNA]</scope>
    <source>
        <strain evidence="10">T54</strain>
    </source>
</reference>
<keyword evidence="3 7" id="KW-0808">Transferase</keyword>
<sequence>MPTQNSRSSSVGIEAGHDSSAADMEDIRRQIEERLSQALPDHGRADPLTGAMRAAALGTGKRMRPLLLMVVARDLGCTSPALLDAACAVELVHAASLILDDLPCMDDAKLRRGLPTVHRQFGEHVAILASVALLSRAFQLLSQAPGIPAHVRTRLVGALADTVGAQGLVRGQFLDLHGNPQRSLDDIARTNELKTGVLLGLSVEMAALIAEADERVLQALRAFALSAGQAFQIKDDLLDDADAAITGKDAGQDAGKATFNATLGRERTAGRLADHLREADTYLSDAIGGKQGTRSLVGTLFRNASPLAAARAS</sequence>
<evidence type="ECO:0000313" key="10">
    <source>
        <dbReference type="Proteomes" id="UP000175989"/>
    </source>
</evidence>
<comment type="caution">
    <text evidence="9">The sequence shown here is derived from an EMBL/GenBank/DDBJ whole genome shotgun (WGS) entry which is preliminary data.</text>
</comment>
<dbReference type="SFLD" id="SFLDG01017">
    <property type="entry name" value="Polyprenyl_Transferase_Like"/>
    <property type="match status" value="1"/>
</dbReference>
<gene>
    <name evidence="9" type="primary">crtE</name>
    <name evidence="9" type="ORF">DUPY_29150</name>
</gene>
<keyword evidence="5" id="KW-0460">Magnesium</keyword>
<evidence type="ECO:0000256" key="2">
    <source>
        <dbReference type="ARBA" id="ARBA00006706"/>
    </source>
</evidence>
<evidence type="ECO:0000313" key="9">
    <source>
        <dbReference type="EMBL" id="OEZ98735.1"/>
    </source>
</evidence>
<dbReference type="InterPro" id="IPR000092">
    <property type="entry name" value="Polyprenyl_synt"/>
</dbReference>
<dbReference type="RefSeq" id="WP_070249124.1">
    <property type="nucleotide sequence ID" value="NZ_LROM01000090.1"/>
</dbReference>
<feature type="compositionally biased region" description="Polar residues" evidence="8">
    <location>
        <begin position="1"/>
        <end position="11"/>
    </location>
</feature>
<evidence type="ECO:0000256" key="1">
    <source>
        <dbReference type="ARBA" id="ARBA00001946"/>
    </source>
</evidence>
<dbReference type="FunFam" id="1.10.600.10:FF:000001">
    <property type="entry name" value="Geranylgeranyl diphosphate synthase"/>
    <property type="match status" value="1"/>
</dbReference>
<dbReference type="GO" id="GO:0004311">
    <property type="term" value="F:geranylgeranyl diphosphate synthase activity"/>
    <property type="evidence" value="ECO:0007669"/>
    <property type="project" value="UniProtKB-EC"/>
</dbReference>
<keyword evidence="6" id="KW-0414">Isoprene biosynthesis</keyword>
<organism evidence="9 10">
    <name type="scientific">Duganella phyllosphaerae</name>
    <dbReference type="NCBI Taxonomy" id="762836"/>
    <lineage>
        <taxon>Bacteria</taxon>
        <taxon>Pseudomonadati</taxon>
        <taxon>Pseudomonadota</taxon>
        <taxon>Betaproteobacteria</taxon>
        <taxon>Burkholderiales</taxon>
        <taxon>Oxalobacteraceae</taxon>
        <taxon>Telluria group</taxon>
        <taxon>Duganella</taxon>
    </lineage>
</organism>
<keyword evidence="10" id="KW-1185">Reference proteome</keyword>
<dbReference type="CDD" id="cd00685">
    <property type="entry name" value="Trans_IPPS_HT"/>
    <property type="match status" value="1"/>
</dbReference>
<dbReference type="Pfam" id="PF00348">
    <property type="entry name" value="polyprenyl_synt"/>
    <property type="match status" value="1"/>
</dbReference>
<dbReference type="PANTHER" id="PTHR43281:SF1">
    <property type="entry name" value="FARNESYL DIPHOSPHATE SYNTHASE"/>
    <property type="match status" value="1"/>
</dbReference>
<dbReference type="SUPFAM" id="SSF48576">
    <property type="entry name" value="Terpenoid synthases"/>
    <property type="match status" value="1"/>
</dbReference>
<evidence type="ECO:0000256" key="8">
    <source>
        <dbReference type="SAM" id="MobiDB-lite"/>
    </source>
</evidence>
<dbReference type="AlphaFoldDB" id="A0A1E7WJ82"/>
<dbReference type="GO" id="GO:0046872">
    <property type="term" value="F:metal ion binding"/>
    <property type="evidence" value="ECO:0007669"/>
    <property type="project" value="UniProtKB-KW"/>
</dbReference>
<comment type="similarity">
    <text evidence="2 7">Belongs to the FPP/GGPP synthase family.</text>
</comment>
<evidence type="ECO:0000256" key="4">
    <source>
        <dbReference type="ARBA" id="ARBA00022723"/>
    </source>
</evidence>
<comment type="cofactor">
    <cofactor evidence="1">
        <name>Mg(2+)</name>
        <dbReference type="ChEBI" id="CHEBI:18420"/>
    </cofactor>
</comment>
<accession>A0A1E7WJ82</accession>
<dbReference type="EC" id="2.5.1.29" evidence="9"/>